<gene>
    <name evidence="2" type="ORF">LITE_LOCUS51047</name>
</gene>
<dbReference type="AlphaFoldDB" id="A0AAV0S4Q8"/>
<feature type="region of interest" description="Disordered" evidence="1">
    <location>
        <begin position="1"/>
        <end position="92"/>
    </location>
</feature>
<evidence type="ECO:0000256" key="1">
    <source>
        <dbReference type="SAM" id="MobiDB-lite"/>
    </source>
</evidence>
<evidence type="ECO:0000313" key="3">
    <source>
        <dbReference type="Proteomes" id="UP001154282"/>
    </source>
</evidence>
<proteinExistence type="predicted"/>
<evidence type="ECO:0000313" key="2">
    <source>
        <dbReference type="EMBL" id="CAI0626866.1"/>
    </source>
</evidence>
<protein>
    <submittedName>
        <fullName evidence="2">Uncharacterized protein</fullName>
    </submittedName>
</protein>
<organism evidence="2 3">
    <name type="scientific">Linum tenue</name>
    <dbReference type="NCBI Taxonomy" id="586396"/>
    <lineage>
        <taxon>Eukaryota</taxon>
        <taxon>Viridiplantae</taxon>
        <taxon>Streptophyta</taxon>
        <taxon>Embryophyta</taxon>
        <taxon>Tracheophyta</taxon>
        <taxon>Spermatophyta</taxon>
        <taxon>Magnoliopsida</taxon>
        <taxon>eudicotyledons</taxon>
        <taxon>Gunneridae</taxon>
        <taxon>Pentapetalae</taxon>
        <taxon>rosids</taxon>
        <taxon>fabids</taxon>
        <taxon>Malpighiales</taxon>
        <taxon>Linaceae</taxon>
        <taxon>Linum</taxon>
    </lineage>
</organism>
<feature type="compositionally biased region" description="Pro residues" evidence="1">
    <location>
        <begin position="83"/>
        <end position="92"/>
    </location>
</feature>
<accession>A0AAV0S4Q8</accession>
<dbReference type="EMBL" id="CAMGYJ010000011">
    <property type="protein sequence ID" value="CAI0626866.1"/>
    <property type="molecule type" value="Genomic_DNA"/>
</dbReference>
<reference evidence="2" key="1">
    <citation type="submission" date="2022-08" db="EMBL/GenBank/DDBJ databases">
        <authorList>
            <person name="Gutierrez-Valencia J."/>
        </authorList>
    </citation>
    <scope>NUCLEOTIDE SEQUENCE</scope>
</reference>
<sequence length="92" mass="10105">MPPPASKSSPAGPDSSTSTPRSSPPSSAKDTPLPPSGSHRNLRRRAEPARGRSSGARFPHRVQNRARTHLPLRDRRRRAALRDPPPQHLLKL</sequence>
<name>A0AAV0S4Q8_9ROSI</name>
<feature type="compositionally biased region" description="Low complexity" evidence="1">
    <location>
        <begin position="1"/>
        <end position="27"/>
    </location>
</feature>
<keyword evidence="3" id="KW-1185">Reference proteome</keyword>
<comment type="caution">
    <text evidence="2">The sequence shown here is derived from an EMBL/GenBank/DDBJ whole genome shotgun (WGS) entry which is preliminary data.</text>
</comment>
<dbReference type="Proteomes" id="UP001154282">
    <property type="component" value="Unassembled WGS sequence"/>
</dbReference>
<feature type="compositionally biased region" description="Basic residues" evidence="1">
    <location>
        <begin position="58"/>
        <end position="79"/>
    </location>
</feature>